<evidence type="ECO:0000256" key="1">
    <source>
        <dbReference type="SAM" id="MobiDB-lite"/>
    </source>
</evidence>
<dbReference type="InterPro" id="IPR041498">
    <property type="entry name" value="Big_6"/>
</dbReference>
<proteinExistence type="predicted"/>
<dbReference type="EMBL" id="JACHLI010000044">
    <property type="protein sequence ID" value="MBB4867628.1"/>
    <property type="molecule type" value="Genomic_DNA"/>
</dbReference>
<feature type="domain" description="Bacterial Ig" evidence="2">
    <location>
        <begin position="2727"/>
        <end position="2791"/>
    </location>
</feature>
<dbReference type="RefSeq" id="WP_221455197.1">
    <property type="nucleotide sequence ID" value="NZ_JACHLI010000044.1"/>
</dbReference>
<feature type="domain" description="Bacterial Ig-like" evidence="3">
    <location>
        <begin position="354"/>
        <end position="440"/>
    </location>
</feature>
<feature type="region of interest" description="Disordered" evidence="1">
    <location>
        <begin position="662"/>
        <end position="685"/>
    </location>
</feature>
<feature type="domain" description="Bacterial Ig-like" evidence="3">
    <location>
        <begin position="1499"/>
        <end position="1581"/>
    </location>
</feature>
<feature type="domain" description="Bacterial Ig-like" evidence="3">
    <location>
        <begin position="552"/>
        <end position="642"/>
    </location>
</feature>
<sequence>MDGAGNESAKTDGWDFTVDVQAPTVPVDPQNSDSLQLLDDVGAITGPIAKGGVTDDARPEFKGELADVGDVKSINIYDNSVLIGSAAVDANGKWSFTPSQPLLSGSHNFQAAAVDGAGNESAKTDGWDFSLKLSAPQAPSLNHVSDDFGLITSGHLQPGAVTDDKTPTVSGTAEPGTVVHLYVNGSEVGSVATDAEGGWSIIASDLGVDGEKTITAKAVDAAGQSSPETGGFSIVLDTTVPGKPSVPGGEDNVGAITGPITDGVTDDTTPTFSGSSEPGAIVTIKDGDKVLGTATVGEDGTWTFTPSEPLVEGEHSITIQVTDPAGNVSESSNVLELVVNTQVVSVSVTKALDNAGDKTGDLANNAATDDSKPTLVGTATAGALVTVKEGATVLGSVIADVSGNWTLELPQQAEGAHSYSIVASNGANSANASFALTVDTRAPSKPGSITAIDDQGDVTGAISSGVTDDATPTFGGSAEPGSVITIRDGETVLGSTSVGEDGTWSFTPSALEDGEHAISVTATDKAGNVSELSDVLPIKVDTSEVKVSITQVVDNVGSITGEIAKGGVTDDRTPSLHGKGVAGDTVRISLKGGTEIGSALVDAQGNWTFELPAQVDGAHTYVASIDNGANSASAEFSLVIDTVAPSKPEGIGAVDAQGKVTGSIEAGGTTDDNQPTLGGKAEPGSVITIKDGDTVLGTTTVDGQGNWSFTPSAPLGEGEHSITAEATDAAGNTSKPSDALAFIVDTAAITVSVTKAVDNVGSKTGDLSDKSITDDTRPTLIGTASAGAVVSILLGATVLGSVVADESGKWSFELPEHTDGTYSYGIVAKGANGNEASTGFELTIDTQAPPAPTGVTVADKVGEHQGQLQPGGVTDDNAPVIGGSGAKPGEVITVYDNGSKLGTTIVDAGGNWQYKPETPLAEGAHQICASSTDAAGNESAQGPSLSFSVDTTPPGVSSDLDLYDDVGLKTGTIGRGSPTDDARPQFSGRLAAGEASYVNVYDGTKLLGTATVDADGSWSFQSPLLEAGNHDFRAEAVDAAGNIGVKTPDWSFTVEGDSNRPSQPSFSTVLDDQGSLTGPLQKGDSTDDKSLTVQGTADANTVVHLYVDGNEVGSASVGADGKWSIETGDLGADGVKNITAKAVNDVGQVSSVAGPYDIVLDTLAPAKPGMVVAADDIGELTGAINPSTVTDDNLPTFTGSGAEIGATVTVKDGDTVLGTAIVDASGNWSLTPSEPLGEGEHSISASVTDKAGNTSKASDPLNFTVDTSTVVVSILRAKDDVGSIQTDIGANGVTDDATPRLEGTATANAVVTIKEGATTIGSTIANAAGNWHFDLPQQSEGAHNYTAVAKNQAGTEGSASFALTIDTSAPDAPAIGKVVDDVGSKTGELASGGFTDDQSPTLYGTSGAEGDLIKIYDNGELLGSVVAGPGGAWNWNPTGDTEKLAEGQHELTVTATDKAGNESAHSLVFEVNVDTTAPGAISDLDLYDDAGAFTGTIVSNGPEATDDSTPTYSGHVDPASGPQYVNIYSNGELFGTATVNAEGDWAFTPEPLANGSYSFSAAAVDAAGNEGPRTDDWNFTIRVGGPEEPVITNVTDDFGPEQGYLQKEDFTDDTTLTLTGSGQAGATLYLYARLSEDGPGTLVGSALIDAQGEWEITTSDLSLLGGDGMKYLYAQAQDGTGQWSTTTGNFPIELYTGEPEVPELLSFVTKDFTTQVSGNLTSDTTPSISGKGEPGSLVTISDNGKVMGSTVVGEDGTWSYMPENPLADGEHAFTAVITDKVGNTTEPSEPWLFVVDTLPPNVGLDINTAEQLAGQTEPGAIVTVVDKAGASHTVTADQDGRWSIQPNPLGLGQDGSISVIDAAGNQSEPIAIQGDVLASYDLTRYTDKVNTTESGDQANPSVTTLKDGKIVVVWQGGSSSDYETYMQLFEADGVTRIGGEQQVNQRNYSNQDSPQVIALADGGYLVVWESYQAGPDTNADGIMARRYAADGSPVGDEFAVNQNTAGGQKSPVVVAHADGGYTISWMSDPDGSNTDLIVQRTFDAHDQPVTGDVTVGSGDRYGLYGAPAMDAFTDTAHNGMYVTVWNGYNGPSDKASTGIIGQLYKADGTPLGNNFQVNSTTGNSQDYPDVITLKDGSFIVVWEGNPPGSTGYDVYMAHYSVNPSTGAVQLIGMGDERVNTSLAGDQYKPTAVALNDGGYMILWGSAGGDGSGSAVFAQRYSASGEKLGREFIVNPTTEGNQGWAGESPDLKNLLDATVMEDGNVYVTWQSDKADSGGWGIESTVVDIDAGYYSEFRVNSTTSGDQDNSATARLPNGGFVVVWESANVDGSNDGVVAQLFDAKGMPVGGEFVVNSTTANFQGKPAVEVLKDGSFVVSWTSYAGGNEAIMQQKYGYTYDLDGHIRGAVREGSEYMVNVNDAGSQRYSSITALEDGGYMVTWKSSVGGEWHIYTRQYKADGSPMGSEQMVSDTNMADTVDTRATGISTLEDGRVVFAYTRNSGGGAGYDAYFRIYDPVTKTFGAEIVANQTTANNQASPSVTHLANGNFVVTWDSNDHSGPDAYGYGTWGRIFNAAGQPVSGEFLATGSTLGDQSLPIVVAREGGGFVVIYQSQTDAAPGAGTYGIYAQYFDDAGHKVGQTLHINQLVTGDQTQISATFLDSGKLYVSWTDAGVSDGSGSAVKGRLVDLDESFGLTPPPPKGEGVTGIDYEPANPPEVSVLSVGLDHNSADQLGGRTEPGAIVTVVDGKGVSHSVTADEHGRWAMYPNPLAQGEQGTLSARDANGHEALPVDIQGAALADYQLDRHTVGVNTTESGPQANPSSATLADGKIIVVWQSGDTSTDNADVYMQLFAADGVTKIGTEQLINQRNANNQDSPQVIALADGGYLVVWESYQAGPDTNADGVMARRYGADGTPLTDEFLVNVNTAGGQKGASAVAHADGSYTISWSSNPDGSNTDLIVQRTFDADNKPLTGDVTVGSGNRYGAWGAPEMAAFGDAAHKGMYVTVWSGYSGPGDKSSTGVIGQIFKADGTPLGVNFQVNSTTGNSQDYPDVITLKDGTFVVIWEGNPPGSTGFDIYMAHYSVDPSTGAVQQIGMGDVRVNSNLSGDQFKPTAVALNDGGYLVVWGSEGGDGSGSAVFAQRYSASGEKLGREFLVNPTTDGNQGAVSSSSDLTNVLDATLLQDGNVYVTWQSDKADSNSWGIQGTVIDIDAGNYSEFRVNSTTSGAQDNSATARLPNGGFVVVWESASGDGSNDCVMAQLYDAKGMPVGGEFVVNSTTANFQGKPAVEVLKDGSFVVSWTSYAGGNDAIMQQKYGYTYDLQGHINGAVAKGGEYMVNINDVGNQRYSNITALDDGGYIISWSSNTTGTSGKWAMFMRQYSADGTPVTGDVQVGDATYYISAGPDAASLATLKDGTVVIAYNRDAGGAAGVESYFRIYDPVTKSLGAEVLANQLSAGKQSSPSVSPLSNGNFIVTWDSNDNSGLDQSGLSTWGRMFDAKGEALGNEFLVSGNALGDQSEPIVVPREGGGFVVVYTSKSEGAPGTGTYGVYAQYFDDAGHKVGPELHVNQLVTGDQTQISATFLDSGKLFVSWTDSGVSDGSDTAIKGRLLDLDETLGLTPPVPEGGATHVDYHPVSDAVGTAGNDMLDARGYTNASGGGGNDAIIIDGTGFSHIDGGAGHDTLVWASHNPLNLAAIADKVENIEAVHLTEGISQLLSLTIGDLLNVTGKDANDEQTLKVTGDAGQNGVFDTVDIDLSAWSKTAQVTEKNVTYDVYKSTSESYAHLLIQEGLHVV</sequence>
<feature type="domain" description="Bacterial Ig-like" evidence="3">
    <location>
        <begin position="43"/>
        <end position="124"/>
    </location>
</feature>
<feature type="domain" description="Bacterial Ig-like" evidence="3">
    <location>
        <begin position="657"/>
        <end position="746"/>
    </location>
</feature>
<protein>
    <submittedName>
        <fullName evidence="4">Putative RNA-binding protein with TRAM domain</fullName>
    </submittedName>
</protein>
<comment type="caution">
    <text evidence="4">The sequence shown here is derived from an EMBL/GenBank/DDBJ whole genome shotgun (WGS) entry which is preliminary data.</text>
</comment>
<dbReference type="Pfam" id="PF19077">
    <property type="entry name" value="Big_13"/>
    <property type="match status" value="16"/>
</dbReference>
<feature type="compositionally biased region" description="Polar residues" evidence="1">
    <location>
        <begin position="932"/>
        <end position="955"/>
    </location>
</feature>
<reference evidence="4 5" key="1">
    <citation type="submission" date="2020-08" db="EMBL/GenBank/DDBJ databases">
        <title>Functional genomics of gut bacteria from endangered species of beetles.</title>
        <authorList>
            <person name="Carlos-Shanley C."/>
        </authorList>
    </citation>
    <scope>NUCLEOTIDE SEQUENCE [LARGE SCALE GENOMIC DNA]</scope>
    <source>
        <strain evidence="4 5">S00179</strain>
    </source>
</reference>
<feature type="domain" description="Bacterial Ig-like" evidence="3">
    <location>
        <begin position="756"/>
        <end position="846"/>
    </location>
</feature>
<dbReference type="Proteomes" id="UP000566995">
    <property type="component" value="Unassembled WGS sequence"/>
</dbReference>
<gene>
    <name evidence="4" type="ORF">HNP46_006547</name>
</gene>
<feature type="domain" description="Bacterial Ig-like" evidence="3">
    <location>
        <begin position="454"/>
        <end position="542"/>
    </location>
</feature>
<dbReference type="InterPro" id="IPR013783">
    <property type="entry name" value="Ig-like_fold"/>
</dbReference>
<organism evidence="4 5">
    <name type="scientific">Pseudomonas nitroreducens</name>
    <dbReference type="NCBI Taxonomy" id="46680"/>
    <lineage>
        <taxon>Bacteria</taxon>
        <taxon>Pseudomonadati</taxon>
        <taxon>Pseudomonadota</taxon>
        <taxon>Gammaproteobacteria</taxon>
        <taxon>Pseudomonadales</taxon>
        <taxon>Pseudomonadaceae</taxon>
        <taxon>Pseudomonas</taxon>
    </lineage>
</organism>
<dbReference type="Gene3D" id="2.60.40.10">
    <property type="entry name" value="Immunoglobulins"/>
    <property type="match status" value="6"/>
</dbReference>
<accession>A0A7W7KSC2</accession>
<dbReference type="Pfam" id="PF17936">
    <property type="entry name" value="Big_6"/>
    <property type="match status" value="2"/>
</dbReference>
<feature type="domain" description="Bacterial Ig-like" evidence="3">
    <location>
        <begin position="1072"/>
        <end position="1162"/>
    </location>
</feature>
<feature type="domain" description="Bacterial Ig-like" evidence="3">
    <location>
        <begin position="257"/>
        <end position="341"/>
    </location>
</feature>
<feature type="region of interest" description="Disordered" evidence="1">
    <location>
        <begin position="1055"/>
        <end position="1090"/>
    </location>
</feature>
<feature type="domain" description="Bacterial Ig-like" evidence="3">
    <location>
        <begin position="1381"/>
        <end position="1475"/>
    </location>
</feature>
<evidence type="ECO:0000259" key="2">
    <source>
        <dbReference type="Pfam" id="PF17936"/>
    </source>
</evidence>
<feature type="domain" description="Bacterial Ig-like" evidence="3">
    <location>
        <begin position="861"/>
        <end position="951"/>
    </location>
</feature>
<evidence type="ECO:0000259" key="3">
    <source>
        <dbReference type="Pfam" id="PF19077"/>
    </source>
</evidence>
<name>A0A7W7KSC2_PSENT</name>
<feature type="domain" description="Bacterial Ig-like" evidence="3">
    <location>
        <begin position="153"/>
        <end position="238"/>
    </location>
</feature>
<feature type="domain" description="Bacterial Ig-like" evidence="3">
    <location>
        <begin position="1715"/>
        <end position="1797"/>
    </location>
</feature>
<feature type="domain" description="Bacterial Ig-like" evidence="3">
    <location>
        <begin position="1179"/>
        <end position="1267"/>
    </location>
</feature>
<evidence type="ECO:0000313" key="4">
    <source>
        <dbReference type="EMBL" id="MBB4867628.1"/>
    </source>
</evidence>
<dbReference type="Gene3D" id="3.30.420.430">
    <property type="match status" value="11"/>
</dbReference>
<feature type="compositionally biased region" description="Polar residues" evidence="1">
    <location>
        <begin position="1243"/>
        <end position="1257"/>
    </location>
</feature>
<feature type="domain" description="Bacterial Ig-like" evidence="3">
    <location>
        <begin position="1274"/>
        <end position="1367"/>
    </location>
</feature>
<feature type="domain" description="Bacterial Ig-like" evidence="3">
    <location>
        <begin position="970"/>
        <end position="1054"/>
    </location>
</feature>
<evidence type="ECO:0000313" key="5">
    <source>
        <dbReference type="Proteomes" id="UP000566995"/>
    </source>
</evidence>
<dbReference type="NCBIfam" id="NF033510">
    <property type="entry name" value="Ca_tandemer"/>
    <property type="match status" value="16"/>
</dbReference>
<feature type="compositionally biased region" description="Polar residues" evidence="1">
    <location>
        <begin position="1059"/>
        <end position="1078"/>
    </location>
</feature>
<feature type="domain" description="Bacterial Ig" evidence="2">
    <location>
        <begin position="1809"/>
        <end position="1873"/>
    </location>
</feature>
<feature type="region of interest" description="Disordered" evidence="1">
    <location>
        <begin position="932"/>
        <end position="963"/>
    </location>
</feature>
<feature type="region of interest" description="Disordered" evidence="1">
    <location>
        <begin position="1227"/>
        <end position="1259"/>
    </location>
</feature>
<dbReference type="InterPro" id="IPR044016">
    <property type="entry name" value="Big_13"/>
</dbReference>